<evidence type="ECO:0000256" key="1">
    <source>
        <dbReference type="SAM" id="SignalP"/>
    </source>
</evidence>
<name>R4YK99_OLEAN</name>
<keyword evidence="1" id="KW-0732">Signal</keyword>
<dbReference type="AlphaFoldDB" id="R4YK99"/>
<dbReference type="KEGG" id="oai:OLEAN_C06260"/>
<evidence type="ECO:0000313" key="2">
    <source>
        <dbReference type="EMBL" id="CCK74802.1"/>
    </source>
</evidence>
<dbReference type="OrthoDB" id="6380601at2"/>
<sequence length="321" mass="36173">MKLSTTSFLLSLTILTSPVLAFASESLTWSGSLAAEREYDSSVTLDQVDDVSRESDYANQLKWALGGKWQAHKNWQLATNYQGKQRIYDQFSEYDLEQHHLTLSSKFTFSGVGYSYRYDGVTAQIDGDDFLDFSQSTIAIDKLFDSSFFLRAALSKNKKDFIELEERNATATVIGLDSLAFFNSGKSHLSFNVSVENEIAEANEYDNKAGNVSMGFQHKFTDAYFPTTFTSSIRYGRKHYDSFVIANAIENETFPVGLPSNTNVDDETRVDGRTQWTTSLDLALNDWLGLMLKASYINNESNYAAVDYNERQMSVGLSARF</sequence>
<feature type="signal peptide" evidence="1">
    <location>
        <begin position="1"/>
        <end position="23"/>
    </location>
</feature>
<dbReference type="EMBL" id="FO203512">
    <property type="protein sequence ID" value="CCK74802.1"/>
    <property type="molecule type" value="Genomic_DNA"/>
</dbReference>
<reference evidence="2 3" key="1">
    <citation type="journal article" date="2013" name="Nat. Commun.">
        <title>Genome sequence and functional genomic analysis of the oil-degrading bacterium Oleispira antarctica.</title>
        <authorList>
            <person name="Kube M."/>
            <person name="Chernikova T.N."/>
            <person name="Al-Ramahi Y."/>
            <person name="Beloqui A."/>
            <person name="Lopez-Cortez N."/>
            <person name="Guazzaroni M.E."/>
            <person name="Heipieper H.J."/>
            <person name="Klages S."/>
            <person name="Kotsyurbenko O.R."/>
            <person name="Langer I."/>
            <person name="Nechitaylo T.Y."/>
            <person name="Lunsdorf H."/>
            <person name="Fernandez M."/>
            <person name="Juarez S."/>
            <person name="Ciordia S."/>
            <person name="Singer A."/>
            <person name="Kagan O."/>
            <person name="Egorova O."/>
            <person name="Petit P.A."/>
            <person name="Stogios P."/>
            <person name="Kim Y."/>
            <person name="Tchigvintsev A."/>
            <person name="Flick R."/>
            <person name="Denaro R."/>
            <person name="Genovese M."/>
            <person name="Albar J.P."/>
            <person name="Reva O.N."/>
            <person name="Martinez-Gomariz M."/>
            <person name="Tran H."/>
            <person name="Ferrer M."/>
            <person name="Savchenko A."/>
            <person name="Yakunin A.F."/>
            <person name="Yakimov M.M."/>
            <person name="Golyshina O.V."/>
            <person name="Reinhardt R."/>
            <person name="Golyshin P.N."/>
        </authorList>
    </citation>
    <scope>NUCLEOTIDE SEQUENCE [LARGE SCALE GENOMIC DNA]</scope>
</reference>
<proteinExistence type="predicted"/>
<dbReference type="HOGENOM" id="CLU_865553_0_0_6"/>
<keyword evidence="3" id="KW-1185">Reference proteome</keyword>
<dbReference type="Proteomes" id="UP000032749">
    <property type="component" value="Chromosome"/>
</dbReference>
<organism evidence="2 3">
    <name type="scientific">Oleispira antarctica RB-8</name>
    <dbReference type="NCBI Taxonomy" id="698738"/>
    <lineage>
        <taxon>Bacteria</taxon>
        <taxon>Pseudomonadati</taxon>
        <taxon>Pseudomonadota</taxon>
        <taxon>Gammaproteobacteria</taxon>
        <taxon>Oceanospirillales</taxon>
        <taxon>Oceanospirillaceae</taxon>
        <taxon>Oleispira</taxon>
    </lineage>
</organism>
<evidence type="ECO:0000313" key="3">
    <source>
        <dbReference type="Proteomes" id="UP000032749"/>
    </source>
</evidence>
<evidence type="ECO:0008006" key="4">
    <source>
        <dbReference type="Google" id="ProtNLM"/>
    </source>
</evidence>
<feature type="chain" id="PRO_5004374231" description="DUF560 domain-containing protein" evidence="1">
    <location>
        <begin position="24"/>
        <end position="321"/>
    </location>
</feature>
<accession>R4YK99</accession>
<gene>
    <name evidence="2" type="ORF">OLEAN_C06260</name>
</gene>
<protein>
    <recommendedName>
        <fullName evidence="4">DUF560 domain-containing protein</fullName>
    </recommendedName>
</protein>